<protein>
    <recommendedName>
        <fullName evidence="4">Glycerophosphoryl diester phosphodiesterase membrane domain-containing protein</fullName>
    </recommendedName>
</protein>
<keyword evidence="1" id="KW-0472">Membrane</keyword>
<evidence type="ECO:0000256" key="1">
    <source>
        <dbReference type="SAM" id="Phobius"/>
    </source>
</evidence>
<feature type="transmembrane region" description="Helical" evidence="1">
    <location>
        <begin position="92"/>
        <end position="113"/>
    </location>
</feature>
<keyword evidence="1" id="KW-0812">Transmembrane</keyword>
<organism evidence="2 3">
    <name type="scientific">Aurantiacibacter gilvus</name>
    <dbReference type="NCBI Taxonomy" id="3139141"/>
    <lineage>
        <taxon>Bacteria</taxon>
        <taxon>Pseudomonadati</taxon>
        <taxon>Pseudomonadota</taxon>
        <taxon>Alphaproteobacteria</taxon>
        <taxon>Sphingomonadales</taxon>
        <taxon>Erythrobacteraceae</taxon>
        <taxon>Aurantiacibacter</taxon>
    </lineage>
</organism>
<evidence type="ECO:0008006" key="4">
    <source>
        <dbReference type="Google" id="ProtNLM"/>
    </source>
</evidence>
<evidence type="ECO:0000313" key="2">
    <source>
        <dbReference type="EMBL" id="MEL1249332.1"/>
    </source>
</evidence>
<feature type="transmembrane region" description="Helical" evidence="1">
    <location>
        <begin position="214"/>
        <end position="238"/>
    </location>
</feature>
<feature type="transmembrane region" description="Helical" evidence="1">
    <location>
        <begin position="151"/>
        <end position="181"/>
    </location>
</feature>
<sequence length="292" mass="30591">MIALIKGESEAGRLMQARLDMNRAWADAKAMLAANMQVLLVVAGVFFFLPNAIAAVFMPSFGEVLVQIEALGPTPNPDDVLALFSEFMGRTWWIYLLLALLQAIGMLGLLALLSDSNRPTVGQALAFGVMAVVPYVVGQLIVGLAQSGAVFLPIALGASVSAGLGLLLGLVGVVAAVYLWVKCSLLAPVMAIERKLNPFAALARSWRLTKGNSLVLFAFYALIIVAVMVIGLVAQLVVSVSSLLGPSALMLAAAIVGSFVTLGYNVVKLGVLAAVHRQLSGNPGKDIGKTFD</sequence>
<feature type="transmembrane region" description="Helical" evidence="1">
    <location>
        <begin position="244"/>
        <end position="267"/>
    </location>
</feature>
<reference evidence="2 3" key="1">
    <citation type="submission" date="2024-04" db="EMBL/GenBank/DDBJ databases">
        <title>Aurantiacibacter sp. DGU6 16S ribosomal RNA gene Genome sequencing and assembly.</title>
        <authorList>
            <person name="Park S."/>
        </authorList>
    </citation>
    <scope>NUCLEOTIDE SEQUENCE [LARGE SCALE GENOMIC DNA]</scope>
    <source>
        <strain evidence="2 3">DGU6</strain>
    </source>
</reference>
<dbReference type="Proteomes" id="UP001497045">
    <property type="component" value="Unassembled WGS sequence"/>
</dbReference>
<accession>A0ABU9IA81</accession>
<name>A0ABU9IA81_9SPHN</name>
<comment type="caution">
    <text evidence="2">The sequence shown here is derived from an EMBL/GenBank/DDBJ whole genome shotgun (WGS) entry which is preliminary data.</text>
</comment>
<gene>
    <name evidence="2" type="ORF">AAEO60_01465</name>
</gene>
<dbReference type="RefSeq" id="WP_341671863.1">
    <property type="nucleotide sequence ID" value="NZ_JBBYHV010000001.1"/>
</dbReference>
<evidence type="ECO:0000313" key="3">
    <source>
        <dbReference type="Proteomes" id="UP001497045"/>
    </source>
</evidence>
<keyword evidence="1" id="KW-1133">Transmembrane helix</keyword>
<feature type="transmembrane region" description="Helical" evidence="1">
    <location>
        <begin position="125"/>
        <end position="145"/>
    </location>
</feature>
<keyword evidence="3" id="KW-1185">Reference proteome</keyword>
<proteinExistence type="predicted"/>
<dbReference type="EMBL" id="JBBYHV010000001">
    <property type="protein sequence ID" value="MEL1249332.1"/>
    <property type="molecule type" value="Genomic_DNA"/>
</dbReference>